<dbReference type="InterPro" id="IPR023606">
    <property type="entry name" value="CoA-Trfase_III_dom_1_sf"/>
</dbReference>
<name>A0A4V2SQD1_RHOSA</name>
<organism evidence="2 3">
    <name type="scientific">Rhodothalassium salexigens DSM 2132</name>
    <dbReference type="NCBI Taxonomy" id="1188247"/>
    <lineage>
        <taxon>Bacteria</taxon>
        <taxon>Pseudomonadati</taxon>
        <taxon>Pseudomonadota</taxon>
        <taxon>Alphaproteobacteria</taxon>
        <taxon>Rhodothalassiales</taxon>
        <taxon>Rhodothalassiaceae</taxon>
        <taxon>Rhodothalassium</taxon>
    </lineage>
</organism>
<dbReference type="PANTHER" id="PTHR48207">
    <property type="entry name" value="SUCCINATE--HYDROXYMETHYLGLUTARATE COA-TRANSFERASE"/>
    <property type="match status" value="1"/>
</dbReference>
<evidence type="ECO:0000313" key="3">
    <source>
        <dbReference type="Proteomes" id="UP000295399"/>
    </source>
</evidence>
<dbReference type="SUPFAM" id="SSF89796">
    <property type="entry name" value="CoA-transferase family III (CaiB/BaiF)"/>
    <property type="match status" value="1"/>
</dbReference>
<dbReference type="InterPro" id="IPR044855">
    <property type="entry name" value="CoA-Trfase_III_dom3_sf"/>
</dbReference>
<evidence type="ECO:0000256" key="1">
    <source>
        <dbReference type="ARBA" id="ARBA00022679"/>
    </source>
</evidence>
<dbReference type="GO" id="GO:0008410">
    <property type="term" value="F:CoA-transferase activity"/>
    <property type="evidence" value="ECO:0007669"/>
    <property type="project" value="TreeGrafter"/>
</dbReference>
<accession>A0A4V2SQD1</accession>
<dbReference type="InterPro" id="IPR003673">
    <property type="entry name" value="CoA-Trfase_fam_III"/>
</dbReference>
<comment type="caution">
    <text evidence="2">The sequence shown here is derived from an EMBL/GenBank/DDBJ whole genome shotgun (WGS) entry which is preliminary data.</text>
</comment>
<gene>
    <name evidence="2" type="ORF">EV659_101463</name>
</gene>
<keyword evidence="1 2" id="KW-0808">Transferase</keyword>
<dbReference type="InterPro" id="IPR050483">
    <property type="entry name" value="CoA-transferase_III_domain"/>
</dbReference>
<keyword evidence="3" id="KW-1185">Reference proteome</keyword>
<sequence>MAGPLTGLTVLDLSRVLAGPWATQILGDLGADVIKVERPGGGDDTRGWGPPSVVHDDGEETAAYYLCANRSKRSVALDLGSAEGQRTARRLAARADVVVENFKAGTAAKWGLDYASLAAEHPGLVYCSITGFGQTGPNRDKPGYDFMIQGMAGLMSVTGSPDSGPVRAGVAVADITTGLYATIAILAALRHRDATGQGQHIDMALFDTQLACLANQAQNYLVSGRSPELMGNTHPNIVPYQDFPTLDGRLIVAVGNDAQFARFAALLGRDDWAGDRRFARNADRVANRETLVPLIARAMAGETTGHWRALLDGAGIPNGPVNSIADALGEDQVAARGLRVALPDAAGRLVETLAQPMRFSATPPDYRRAPPRLGADTEAVLKALDADAPGS</sequence>
<protein>
    <submittedName>
        <fullName evidence="2">Crotonobetainyl-CoA:carnitine CoA-transferase CaiB-like acyl-CoA transferase</fullName>
    </submittedName>
</protein>
<dbReference type="Proteomes" id="UP000295399">
    <property type="component" value="Unassembled WGS sequence"/>
</dbReference>
<dbReference type="OrthoDB" id="7488526at2"/>
<dbReference type="InParanoid" id="A0A4V2SQD1"/>
<dbReference type="Gene3D" id="3.40.50.10540">
    <property type="entry name" value="Crotonobetainyl-coa:carnitine coa-transferase, domain 1"/>
    <property type="match status" value="1"/>
</dbReference>
<dbReference type="Gene3D" id="3.30.1540.10">
    <property type="entry name" value="formyl-coa transferase, domain 3"/>
    <property type="match status" value="1"/>
</dbReference>
<dbReference type="AlphaFoldDB" id="A0A4V2SQD1"/>
<dbReference type="PANTHER" id="PTHR48207:SF3">
    <property type="entry name" value="SUCCINATE--HYDROXYMETHYLGLUTARATE COA-TRANSFERASE"/>
    <property type="match status" value="1"/>
</dbReference>
<dbReference type="Pfam" id="PF02515">
    <property type="entry name" value="CoA_transf_3"/>
    <property type="match status" value="1"/>
</dbReference>
<proteinExistence type="predicted"/>
<evidence type="ECO:0000313" key="2">
    <source>
        <dbReference type="EMBL" id="TCP38556.1"/>
    </source>
</evidence>
<dbReference type="RefSeq" id="WP_132707059.1">
    <property type="nucleotide sequence ID" value="NZ_JACIGF010000001.1"/>
</dbReference>
<reference evidence="2 3" key="1">
    <citation type="submission" date="2019-03" db="EMBL/GenBank/DDBJ databases">
        <title>Genomic Encyclopedia of Type Strains, Phase IV (KMG-IV): sequencing the most valuable type-strain genomes for metagenomic binning, comparative biology and taxonomic classification.</title>
        <authorList>
            <person name="Goeker M."/>
        </authorList>
    </citation>
    <scope>NUCLEOTIDE SEQUENCE [LARGE SCALE GENOMIC DNA]</scope>
    <source>
        <strain evidence="2 3">DSM 2132</strain>
    </source>
</reference>
<dbReference type="FunCoup" id="A0A4V2SQD1">
    <property type="interactions" value="372"/>
</dbReference>
<dbReference type="EMBL" id="SLXO01000001">
    <property type="protein sequence ID" value="TCP38556.1"/>
    <property type="molecule type" value="Genomic_DNA"/>
</dbReference>